<dbReference type="NCBIfam" id="TIGR00537">
    <property type="entry name" value="hemK_rel_arch"/>
    <property type="match status" value="1"/>
</dbReference>
<evidence type="ECO:0000313" key="6">
    <source>
        <dbReference type="EMBL" id="RDI72806.1"/>
    </source>
</evidence>
<dbReference type="GO" id="GO:0032259">
    <property type="term" value="P:methylation"/>
    <property type="evidence" value="ECO:0007669"/>
    <property type="project" value="UniProtKB-KW"/>
</dbReference>
<dbReference type="GO" id="GO:0003676">
    <property type="term" value="F:nucleic acid binding"/>
    <property type="evidence" value="ECO:0007669"/>
    <property type="project" value="InterPro"/>
</dbReference>
<reference evidence="6 9" key="3">
    <citation type="submission" date="2018-07" db="EMBL/GenBank/DDBJ databases">
        <title>Genome sequence of extremly halophilic archaeon Halopelagius longus strain BC12-B1.</title>
        <authorList>
            <person name="Zhang X."/>
        </authorList>
    </citation>
    <scope>NUCLEOTIDE SEQUENCE [LARGE SCALE GENOMIC DNA]</scope>
    <source>
        <strain evidence="6 9">BC12-B1</strain>
    </source>
</reference>
<dbReference type="EMBL" id="QQST01000001">
    <property type="protein sequence ID" value="RDI72806.1"/>
    <property type="molecule type" value="Genomic_DNA"/>
</dbReference>
<dbReference type="Proteomes" id="UP000255421">
    <property type="component" value="Unassembled WGS sequence"/>
</dbReference>
<dbReference type="InterPro" id="IPR004557">
    <property type="entry name" value="PrmC-related"/>
</dbReference>
<reference evidence="7" key="2">
    <citation type="submission" date="2016-10" db="EMBL/GenBank/DDBJ databases">
        <authorList>
            <person name="de Groot N.N."/>
        </authorList>
    </citation>
    <scope>NUCLEOTIDE SEQUENCE [LARGE SCALE GENOMIC DNA]</scope>
    <source>
        <strain evidence="7">CGMCC 1.12397</strain>
    </source>
</reference>
<feature type="domain" description="Methyltransferase small" evidence="5">
    <location>
        <begin position="23"/>
        <end position="115"/>
    </location>
</feature>
<reference evidence="8" key="1">
    <citation type="submission" date="2016-10" db="EMBL/GenBank/DDBJ databases">
        <authorList>
            <person name="Varghese N."/>
            <person name="Submissions S."/>
        </authorList>
    </citation>
    <scope>NUCLEOTIDE SEQUENCE [LARGE SCALE GENOMIC DNA]</scope>
    <source>
        <strain evidence="8">CGMCC 1.12397</strain>
    </source>
</reference>
<dbReference type="OrthoDB" id="27149at2157"/>
<dbReference type="InterPro" id="IPR029063">
    <property type="entry name" value="SAM-dependent_MTases_sf"/>
</dbReference>
<evidence type="ECO:0000256" key="4">
    <source>
        <dbReference type="ARBA" id="ARBA00022691"/>
    </source>
</evidence>
<dbReference type="PANTHER" id="PTHR45875:SF1">
    <property type="entry name" value="METHYLTRANSFERASE N6AMT1"/>
    <property type="match status" value="1"/>
</dbReference>
<dbReference type="CDD" id="cd02440">
    <property type="entry name" value="AdoMet_MTases"/>
    <property type="match status" value="1"/>
</dbReference>
<dbReference type="Pfam" id="PF05175">
    <property type="entry name" value="MTS"/>
    <property type="match status" value="1"/>
</dbReference>
<dbReference type="GO" id="GO:0035657">
    <property type="term" value="C:eRF1 methyltransferase complex"/>
    <property type="evidence" value="ECO:0007669"/>
    <property type="project" value="TreeGrafter"/>
</dbReference>
<sequence>MTGEDLAEKRGMETDVYQPAEDSGLLAEAVVERGCGRFLEVGTGSGWVAEQAAREAADVESVVATDVNPHACRSARERGRAAASEGHGEIEVVRANLLDPFADGAFDTVAFNPPYLPTDPDNEWSDWMERALSGGETGRELIDPFVDDVGRVLAPDGVVLLLVSSLTGYDEVVERAERRGFDHDVVVRESYPFETLSVLALSEK</sequence>
<keyword evidence="3 7" id="KW-0808">Transferase</keyword>
<name>A0A1H0Z2W8_9EURY</name>
<dbReference type="Proteomes" id="UP000199289">
    <property type="component" value="Unassembled WGS sequence"/>
</dbReference>
<dbReference type="PANTHER" id="PTHR45875">
    <property type="entry name" value="METHYLTRANSFERASE N6AMT1"/>
    <property type="match status" value="1"/>
</dbReference>
<dbReference type="NCBIfam" id="NF011527">
    <property type="entry name" value="PRK14968.1-1"/>
    <property type="match status" value="1"/>
</dbReference>
<evidence type="ECO:0000313" key="7">
    <source>
        <dbReference type="EMBL" id="SDQ21822.1"/>
    </source>
</evidence>
<protein>
    <submittedName>
        <fullName evidence="6">Methyltransferase domain-containing protein</fullName>
    </submittedName>
    <submittedName>
        <fullName evidence="7">Release factor glutamine methyltransferase</fullName>
    </submittedName>
</protein>
<dbReference type="GO" id="GO:0008757">
    <property type="term" value="F:S-adenosylmethionine-dependent methyltransferase activity"/>
    <property type="evidence" value="ECO:0007669"/>
    <property type="project" value="TreeGrafter"/>
</dbReference>
<evidence type="ECO:0000313" key="9">
    <source>
        <dbReference type="Proteomes" id="UP000255421"/>
    </source>
</evidence>
<dbReference type="Gene3D" id="3.40.50.150">
    <property type="entry name" value="Vaccinia Virus protein VP39"/>
    <property type="match status" value="1"/>
</dbReference>
<dbReference type="RefSeq" id="WP_092533730.1">
    <property type="nucleotide sequence ID" value="NZ_FNKQ01000001.1"/>
</dbReference>
<comment type="similarity">
    <text evidence="1">Belongs to the eukaryotic/archaeal PrmC-related family.</text>
</comment>
<proteinExistence type="inferred from homology"/>
<evidence type="ECO:0000256" key="1">
    <source>
        <dbReference type="ARBA" id="ARBA00006149"/>
    </source>
</evidence>
<evidence type="ECO:0000256" key="3">
    <source>
        <dbReference type="ARBA" id="ARBA00022679"/>
    </source>
</evidence>
<dbReference type="PROSITE" id="PS00092">
    <property type="entry name" value="N6_MTASE"/>
    <property type="match status" value="1"/>
</dbReference>
<dbReference type="SUPFAM" id="SSF53335">
    <property type="entry name" value="S-adenosyl-L-methionine-dependent methyltransferases"/>
    <property type="match status" value="1"/>
</dbReference>
<gene>
    <name evidence="6" type="ORF">DWB78_14320</name>
    <name evidence="7" type="ORF">SAMN05216278_0986</name>
</gene>
<keyword evidence="2 7" id="KW-0489">Methyltransferase</keyword>
<dbReference type="InterPro" id="IPR007848">
    <property type="entry name" value="Small_mtfrase_dom"/>
</dbReference>
<keyword evidence="4" id="KW-0949">S-adenosyl-L-methionine</keyword>
<evidence type="ECO:0000259" key="5">
    <source>
        <dbReference type="Pfam" id="PF05175"/>
    </source>
</evidence>
<dbReference type="GO" id="GO:0008276">
    <property type="term" value="F:protein methyltransferase activity"/>
    <property type="evidence" value="ECO:0007669"/>
    <property type="project" value="TreeGrafter"/>
</dbReference>
<evidence type="ECO:0000256" key="2">
    <source>
        <dbReference type="ARBA" id="ARBA00022603"/>
    </source>
</evidence>
<organism evidence="7 8">
    <name type="scientific">Halopelagius longus</name>
    <dbReference type="NCBI Taxonomy" id="1236180"/>
    <lineage>
        <taxon>Archaea</taxon>
        <taxon>Methanobacteriati</taxon>
        <taxon>Methanobacteriota</taxon>
        <taxon>Stenosarchaea group</taxon>
        <taxon>Halobacteria</taxon>
        <taxon>Halobacteriales</taxon>
        <taxon>Haloferacaceae</taxon>
    </lineage>
</organism>
<dbReference type="AlphaFoldDB" id="A0A1H0Z2W8"/>
<evidence type="ECO:0000313" key="8">
    <source>
        <dbReference type="Proteomes" id="UP000199289"/>
    </source>
</evidence>
<keyword evidence="9" id="KW-1185">Reference proteome</keyword>
<dbReference type="EMBL" id="FNKQ01000001">
    <property type="protein sequence ID" value="SDQ21822.1"/>
    <property type="molecule type" value="Genomic_DNA"/>
</dbReference>
<dbReference type="InterPro" id="IPR052190">
    <property type="entry name" value="Euk-Arch_PrmC-MTase"/>
</dbReference>
<dbReference type="InterPro" id="IPR002052">
    <property type="entry name" value="DNA_methylase_N6_adenine_CS"/>
</dbReference>
<accession>A0A1H0Z2W8</accession>